<protein>
    <submittedName>
        <fullName evidence="2">Uncharacterized protein</fullName>
    </submittedName>
</protein>
<feature type="compositionally biased region" description="Low complexity" evidence="1">
    <location>
        <begin position="125"/>
        <end position="135"/>
    </location>
</feature>
<sequence>MGSERDEVERSPGPWDSPPPRKGVPAPPPAASAPAPPPDPPAAPTPAAGRPANNPWASDAPPRTVPPPRTAEPSRTTEPPRTGPPPRIPTPRTTEPPRTGPPPRIPTPVQPPPRAPQPVVPAPRTPSAAPAGAPEPWRPAREPAPPVPPARPQPTAVPPRESAPETAPVSPRLPHLLIGLALAMVLVATGGLVRLRGRPDRAPDPAVAAAQAATALRDQKAASLRATFFDQAGLDVTGDLTVAADGTAGGRLTDSGGGTAEFLASGPDAAVRGDQAWWARRDPARIAVLRDTWVRPEGYAFPVESTGLAPDALAGLIDWVAARGEPAGDGLAAAGRPAVGLRRDGWTVLFSRAAPHRLVWFGGPMRDGTPLGPVVDGAPGSPRPPTPPYLGVLVDPGSAGAPGGTVPRDPLEERKAVAKLPAFDVTVNATTCRTSTCSWTVTVTNTGTAAGEASVIASVTPGMPDTRVQRLGVVKPGRTVTTARMSFPNPAPTNRDVQADYRAQVYTPQIYGAHLDLLRRLQEKGLVPGRSRTLSRLDPSTVPTMLFALDAMGRAPEFDPDQAVEALENAVDRGALPEIGELVAAGRLENPGILYRKLRDPSFEYDVAAPGTPVREKTGSRRQLQIAAGVLRQDKDATVRLDGGVDILVHTSQKRVVAIAARSVSSDSVTGNLRGALAQLGKGAPEGSTRVALLQVEAPAGPAYTATREYFDRRLCAGDADEVVVVNQSGVQRWTREQLPTTCR</sequence>
<dbReference type="AlphaFoldDB" id="A0A919TLW0"/>
<feature type="region of interest" description="Disordered" evidence="1">
    <location>
        <begin position="1"/>
        <end position="169"/>
    </location>
</feature>
<dbReference type="EMBL" id="BOMW01000041">
    <property type="protein sequence ID" value="GIF06864.1"/>
    <property type="molecule type" value="Genomic_DNA"/>
</dbReference>
<accession>A0A919TLW0</accession>
<feature type="compositionally biased region" description="Pro residues" evidence="1">
    <location>
        <begin position="142"/>
        <end position="157"/>
    </location>
</feature>
<organism evidence="2 3">
    <name type="scientific">Actinoplanes siamensis</name>
    <dbReference type="NCBI Taxonomy" id="1223317"/>
    <lineage>
        <taxon>Bacteria</taxon>
        <taxon>Bacillati</taxon>
        <taxon>Actinomycetota</taxon>
        <taxon>Actinomycetes</taxon>
        <taxon>Micromonosporales</taxon>
        <taxon>Micromonosporaceae</taxon>
        <taxon>Actinoplanes</taxon>
    </lineage>
</organism>
<proteinExistence type="predicted"/>
<feature type="compositionally biased region" description="Pro residues" evidence="1">
    <location>
        <begin position="15"/>
        <end position="44"/>
    </location>
</feature>
<evidence type="ECO:0000256" key="1">
    <source>
        <dbReference type="SAM" id="MobiDB-lite"/>
    </source>
</evidence>
<dbReference type="Proteomes" id="UP000629619">
    <property type="component" value="Unassembled WGS sequence"/>
</dbReference>
<keyword evidence="3" id="KW-1185">Reference proteome</keyword>
<comment type="caution">
    <text evidence="2">The sequence shown here is derived from an EMBL/GenBank/DDBJ whole genome shotgun (WGS) entry which is preliminary data.</text>
</comment>
<gene>
    <name evidence="2" type="ORF">Asi03nite_44020</name>
</gene>
<evidence type="ECO:0000313" key="2">
    <source>
        <dbReference type="EMBL" id="GIF06864.1"/>
    </source>
</evidence>
<name>A0A919TLW0_9ACTN</name>
<feature type="compositionally biased region" description="Low complexity" evidence="1">
    <location>
        <begin position="71"/>
        <end position="80"/>
    </location>
</feature>
<reference evidence="2" key="1">
    <citation type="submission" date="2021-01" db="EMBL/GenBank/DDBJ databases">
        <title>Whole genome shotgun sequence of Actinoplanes siamensis NBRC 109076.</title>
        <authorList>
            <person name="Komaki H."/>
            <person name="Tamura T."/>
        </authorList>
    </citation>
    <scope>NUCLEOTIDE SEQUENCE</scope>
    <source>
        <strain evidence="2">NBRC 109076</strain>
    </source>
</reference>
<feature type="compositionally biased region" description="Pro residues" evidence="1">
    <location>
        <begin position="98"/>
        <end position="124"/>
    </location>
</feature>
<evidence type="ECO:0000313" key="3">
    <source>
        <dbReference type="Proteomes" id="UP000629619"/>
    </source>
</evidence>
<feature type="compositionally biased region" description="Basic and acidic residues" evidence="1">
    <location>
        <begin position="1"/>
        <end position="10"/>
    </location>
</feature>